<proteinExistence type="predicted"/>
<dbReference type="AlphaFoldDB" id="A0A0B0PLA0"/>
<name>A0A0B0PLA0_GOSAR</name>
<reference evidence="2" key="1">
    <citation type="submission" date="2014-09" db="EMBL/GenBank/DDBJ databases">
        <authorList>
            <person name="Mudge J."/>
            <person name="Ramaraj T."/>
            <person name="Lindquist I.E."/>
            <person name="Bharti A.K."/>
            <person name="Sundararajan A."/>
            <person name="Cameron C.T."/>
            <person name="Woodward J.E."/>
            <person name="May G.D."/>
            <person name="Brubaker C."/>
            <person name="Broadhvest J."/>
            <person name="Wilkins T.A."/>
        </authorList>
    </citation>
    <scope>NUCLEOTIDE SEQUENCE</scope>
    <source>
        <strain evidence="2">cv. AKA8401</strain>
    </source>
</reference>
<evidence type="ECO:0000313" key="1">
    <source>
        <dbReference type="EMBL" id="KHG27223.1"/>
    </source>
</evidence>
<sequence>MMNSASNMDQSAFLEQFLASYSASPSPPPLRCFYRL</sequence>
<dbReference type="Proteomes" id="UP000032142">
    <property type="component" value="Unassembled WGS sequence"/>
</dbReference>
<dbReference type="EMBL" id="KN440381">
    <property type="protein sequence ID" value="KHG27223.1"/>
    <property type="molecule type" value="Genomic_DNA"/>
</dbReference>
<keyword evidence="2" id="KW-1185">Reference proteome</keyword>
<evidence type="ECO:0000313" key="2">
    <source>
        <dbReference type="Proteomes" id="UP000032142"/>
    </source>
</evidence>
<gene>
    <name evidence="1" type="ORF">F383_16215</name>
</gene>
<organism evidence="1 2">
    <name type="scientific">Gossypium arboreum</name>
    <name type="common">Tree cotton</name>
    <name type="synonym">Gossypium nanking</name>
    <dbReference type="NCBI Taxonomy" id="29729"/>
    <lineage>
        <taxon>Eukaryota</taxon>
        <taxon>Viridiplantae</taxon>
        <taxon>Streptophyta</taxon>
        <taxon>Embryophyta</taxon>
        <taxon>Tracheophyta</taxon>
        <taxon>Spermatophyta</taxon>
        <taxon>Magnoliopsida</taxon>
        <taxon>eudicotyledons</taxon>
        <taxon>Gunneridae</taxon>
        <taxon>Pentapetalae</taxon>
        <taxon>rosids</taxon>
        <taxon>malvids</taxon>
        <taxon>Malvales</taxon>
        <taxon>Malvaceae</taxon>
        <taxon>Malvoideae</taxon>
        <taxon>Gossypium</taxon>
    </lineage>
</organism>
<protein>
    <submittedName>
        <fullName evidence="1">Uncharacterized protein</fullName>
    </submittedName>
</protein>
<accession>A0A0B0PLA0</accession>